<proteinExistence type="predicted"/>
<protein>
    <submittedName>
        <fullName evidence="1">Chromosome transmission fidelity protein 18</fullName>
    </submittedName>
</protein>
<evidence type="ECO:0000313" key="2">
    <source>
        <dbReference type="Proteomes" id="UP001140234"/>
    </source>
</evidence>
<reference evidence="1" key="1">
    <citation type="submission" date="2022-07" db="EMBL/GenBank/DDBJ databases">
        <title>Phylogenomic reconstructions and comparative analyses of Kickxellomycotina fungi.</title>
        <authorList>
            <person name="Reynolds N.K."/>
            <person name="Stajich J.E."/>
            <person name="Barry K."/>
            <person name="Grigoriev I.V."/>
            <person name="Crous P."/>
            <person name="Smith M.E."/>
        </authorList>
    </citation>
    <scope>NUCLEOTIDE SEQUENCE</scope>
    <source>
        <strain evidence="1">CBS 109366</strain>
    </source>
</reference>
<dbReference type="Proteomes" id="UP001140234">
    <property type="component" value="Unassembled WGS sequence"/>
</dbReference>
<evidence type="ECO:0000313" key="1">
    <source>
        <dbReference type="EMBL" id="KAJ2773067.1"/>
    </source>
</evidence>
<accession>A0ACC1K4Q3</accession>
<comment type="caution">
    <text evidence="1">The sequence shown here is derived from an EMBL/GenBank/DDBJ whole genome shotgun (WGS) entry which is preliminary data.</text>
</comment>
<organism evidence="1 2">
    <name type="scientific">Coemansia nantahalensis</name>
    <dbReference type="NCBI Taxonomy" id="2789366"/>
    <lineage>
        <taxon>Eukaryota</taxon>
        <taxon>Fungi</taxon>
        <taxon>Fungi incertae sedis</taxon>
        <taxon>Zoopagomycota</taxon>
        <taxon>Kickxellomycotina</taxon>
        <taxon>Kickxellomycetes</taxon>
        <taxon>Kickxellales</taxon>
        <taxon>Kickxellaceae</taxon>
        <taxon>Coemansia</taxon>
    </lineage>
</organism>
<keyword evidence="2" id="KW-1185">Reference proteome</keyword>
<dbReference type="EMBL" id="JANBUJ010000277">
    <property type="protein sequence ID" value="KAJ2773067.1"/>
    <property type="molecule type" value="Genomic_DNA"/>
</dbReference>
<sequence length="323" mass="35832">MSVGNLEESQVARTSLDDWESCIYLLCWLGASGVNDDDQKRYKNNPMDAILLWRNGGKRAIAKAKRNHMDSTRLFKNNILAEFIVDGRYDGLRDLAMALHKTLFFNAKVSPLCRGSFVNDDALKNLDEGKLSLKDFLDANVGIDVSVDKKATDPFARRAKFADEIADDLMKTLFEARNKAKARLQCMPVPAASTSKARPAIACRPGQYTLPPESGDFITTRTARGKTLYFAVRTEVDMAKQMDRIASLVGDARPSSAQINRMVADIESDLDMAAELRDSAMDQDAADPAPDRPSKGAAPSQLWVDKYRARGFLDLISDARTNR</sequence>
<gene>
    <name evidence="1" type="primary">ctf18_2</name>
    <name evidence="1" type="ORF">IWQ57_001480</name>
</gene>
<name>A0ACC1K4Q3_9FUNG</name>
<feature type="non-terminal residue" evidence="1">
    <location>
        <position position="323"/>
    </location>
</feature>